<feature type="transmembrane region" description="Helical" evidence="2">
    <location>
        <begin position="279"/>
        <end position="301"/>
    </location>
</feature>
<keyword evidence="5" id="KW-1185">Reference proteome</keyword>
<dbReference type="Pfam" id="PF16197">
    <property type="entry name" value="KAsynt_C_assoc"/>
    <property type="match status" value="2"/>
</dbReference>
<sequence length="584" mass="63414">MAVIMGSQISESESVWIFLSNVENGFGILGHNRAMVANRVSYWFNCSGPSYSFYSAETAGIEGLTLAHEAIKKGYCETALVGTITFALHPELSYNLKELGVLSEDGCNRSFDDEANGIVRSEASVVMFLQKAKNAKRIYASIVHSQFDCYGDRKSGYAVPLEYPLTTLLSSFYQRCGIDPSLISYLEADGSGIKTLDATELNAVSKILLHNRQSPLLIGSIKSNVGHTDAAAALVSVVKVLIAMETGRIPPNHNFNKPSQQVPALVEGKLKVVTETMPWSGGLAAVNIVGLTGVVGDIVLLQVVTETMPWSGGLAAVNIVGLTGVVGHIVLLQVVTETMPWSGGLAAVNAVGLTGVVGHILLRSHSKEKVNGGLPTDELPRLLFISGRTEECLEETFSKIYKLNPLMKSITFTFTVQNTPFSLQVGCDMLHYGVLSLHVCNRSWKLSIFPPTLVDIRERIICGKDTHNWGNAGDIQVHSTSISEFFLHFRFLVMVRVSSVTITSTILFMYCLVFKLSKDAGNLWPCYDLSMSSPGLPFSPIAPPETFTQALFCSWLMVPGSGPLAYAKGSGIGEDLLQRMQSHY</sequence>
<evidence type="ECO:0000313" key="5">
    <source>
        <dbReference type="Proteomes" id="UP001153148"/>
    </source>
</evidence>
<dbReference type="PANTHER" id="PTHR43775:SF23">
    <property type="entry name" value="FATTY ACID SYNTHASE 3"/>
    <property type="match status" value="1"/>
</dbReference>
<dbReference type="InterPro" id="IPR050091">
    <property type="entry name" value="PKS_NRPS_Biosynth_Enz"/>
</dbReference>
<feature type="domain" description="Ketosynthase family 3 (KS3)" evidence="3">
    <location>
        <begin position="1"/>
        <end position="302"/>
    </location>
</feature>
<keyword evidence="2" id="KW-0472">Membrane</keyword>
<evidence type="ECO:0000256" key="2">
    <source>
        <dbReference type="SAM" id="Phobius"/>
    </source>
</evidence>
<keyword evidence="1" id="KW-0808">Transferase</keyword>
<dbReference type="Gene3D" id="3.30.70.3290">
    <property type="match status" value="1"/>
</dbReference>
<keyword evidence="2" id="KW-1133">Transmembrane helix</keyword>
<keyword evidence="2" id="KW-0812">Transmembrane</keyword>
<comment type="caution">
    <text evidence="4">The sequence shown here is derived from an EMBL/GenBank/DDBJ whole genome shotgun (WGS) entry which is preliminary data.</text>
</comment>
<dbReference type="SUPFAM" id="SSF53901">
    <property type="entry name" value="Thiolase-like"/>
    <property type="match status" value="2"/>
</dbReference>
<dbReference type="InterPro" id="IPR020841">
    <property type="entry name" value="PKS_Beta-ketoAc_synthase_dom"/>
</dbReference>
<dbReference type="InterPro" id="IPR014030">
    <property type="entry name" value="Ketoacyl_synth_N"/>
</dbReference>
<evidence type="ECO:0000313" key="4">
    <source>
        <dbReference type="EMBL" id="CAG2055270.1"/>
    </source>
</evidence>
<dbReference type="Gene3D" id="3.40.47.10">
    <property type="match status" value="2"/>
</dbReference>
<dbReference type="InterPro" id="IPR016039">
    <property type="entry name" value="Thiolase-like"/>
</dbReference>
<gene>
    <name evidence="4" type="ORF">TPAB3V08_LOCUS2276</name>
</gene>
<name>A0ABN7NHJ7_TIMPD</name>
<feature type="transmembrane region" description="Helical" evidence="2">
    <location>
        <begin position="341"/>
        <end position="362"/>
    </location>
</feature>
<proteinExistence type="inferred from homology"/>
<feature type="transmembrane region" description="Helical" evidence="2">
    <location>
        <begin position="491"/>
        <end position="510"/>
    </location>
</feature>
<evidence type="ECO:0000256" key="1">
    <source>
        <dbReference type="RuleBase" id="RU003694"/>
    </source>
</evidence>
<accession>A0ABN7NHJ7</accession>
<dbReference type="Proteomes" id="UP001153148">
    <property type="component" value="Unassembled WGS sequence"/>
</dbReference>
<reference evidence="4" key="1">
    <citation type="submission" date="2021-03" db="EMBL/GenBank/DDBJ databases">
        <authorList>
            <person name="Tran Van P."/>
        </authorList>
    </citation>
    <scope>NUCLEOTIDE SEQUENCE</scope>
</reference>
<organism evidence="4 5">
    <name type="scientific">Timema podura</name>
    <name type="common">Walking stick</name>
    <dbReference type="NCBI Taxonomy" id="61482"/>
    <lineage>
        <taxon>Eukaryota</taxon>
        <taxon>Metazoa</taxon>
        <taxon>Ecdysozoa</taxon>
        <taxon>Arthropoda</taxon>
        <taxon>Hexapoda</taxon>
        <taxon>Insecta</taxon>
        <taxon>Pterygota</taxon>
        <taxon>Neoptera</taxon>
        <taxon>Polyneoptera</taxon>
        <taxon>Phasmatodea</taxon>
        <taxon>Timematodea</taxon>
        <taxon>Timematoidea</taxon>
        <taxon>Timematidae</taxon>
        <taxon>Timema</taxon>
    </lineage>
</organism>
<evidence type="ECO:0000259" key="3">
    <source>
        <dbReference type="PROSITE" id="PS52004"/>
    </source>
</evidence>
<feature type="transmembrane region" description="Helical" evidence="2">
    <location>
        <begin position="313"/>
        <end position="335"/>
    </location>
</feature>
<protein>
    <recommendedName>
        <fullName evidence="3">Ketosynthase family 3 (KS3) domain-containing protein</fullName>
    </recommendedName>
</protein>
<dbReference type="CDD" id="cd00833">
    <property type="entry name" value="PKS"/>
    <property type="match status" value="1"/>
</dbReference>
<dbReference type="PROSITE" id="PS52004">
    <property type="entry name" value="KS3_2"/>
    <property type="match status" value="1"/>
</dbReference>
<comment type="similarity">
    <text evidence="1">Belongs to the thiolase-like superfamily. Beta-ketoacyl-ACP synthases family.</text>
</comment>
<dbReference type="Pfam" id="PF02801">
    <property type="entry name" value="Ketoacyl-synt_C"/>
    <property type="match status" value="1"/>
</dbReference>
<dbReference type="InterPro" id="IPR032821">
    <property type="entry name" value="PKS_assoc"/>
</dbReference>
<dbReference type="Pfam" id="PF00109">
    <property type="entry name" value="ketoacyl-synt"/>
    <property type="match status" value="1"/>
</dbReference>
<dbReference type="EMBL" id="CAJPIN010002280">
    <property type="protein sequence ID" value="CAG2055270.1"/>
    <property type="molecule type" value="Genomic_DNA"/>
</dbReference>
<dbReference type="SMART" id="SM00825">
    <property type="entry name" value="PKS_KS"/>
    <property type="match status" value="1"/>
</dbReference>
<dbReference type="PANTHER" id="PTHR43775">
    <property type="entry name" value="FATTY ACID SYNTHASE"/>
    <property type="match status" value="1"/>
</dbReference>
<dbReference type="InterPro" id="IPR014031">
    <property type="entry name" value="Ketoacyl_synth_C"/>
</dbReference>